<comment type="caution">
    <text evidence="9">The sequence shown here is derived from an EMBL/GenBank/DDBJ whole genome shotgun (WGS) entry which is preliminary data.</text>
</comment>
<proteinExistence type="inferred from homology"/>
<dbReference type="GO" id="GO:0005886">
    <property type="term" value="C:plasma membrane"/>
    <property type="evidence" value="ECO:0007669"/>
    <property type="project" value="UniProtKB-SubCell"/>
</dbReference>
<gene>
    <name evidence="9" type="ORF">GCM10010918_46840</name>
</gene>
<protein>
    <submittedName>
        <fullName evidence="9">ABC transporter permease</fullName>
    </submittedName>
</protein>
<evidence type="ECO:0000313" key="9">
    <source>
        <dbReference type="EMBL" id="GGG83746.1"/>
    </source>
</evidence>
<keyword evidence="3" id="KW-1003">Cell membrane</keyword>
<feature type="domain" description="ABC transmembrane type-1" evidence="8">
    <location>
        <begin position="89"/>
        <end position="280"/>
    </location>
</feature>
<feature type="transmembrane region" description="Helical" evidence="7">
    <location>
        <begin position="93"/>
        <end position="114"/>
    </location>
</feature>
<evidence type="ECO:0000256" key="6">
    <source>
        <dbReference type="ARBA" id="ARBA00023136"/>
    </source>
</evidence>
<keyword evidence="10" id="KW-1185">Reference proteome</keyword>
<dbReference type="Proteomes" id="UP000600247">
    <property type="component" value="Unassembled WGS sequence"/>
</dbReference>
<dbReference type="PANTHER" id="PTHR43744">
    <property type="entry name" value="ABC TRANSPORTER PERMEASE PROTEIN MG189-RELATED-RELATED"/>
    <property type="match status" value="1"/>
</dbReference>
<dbReference type="Pfam" id="PF00528">
    <property type="entry name" value="BPD_transp_1"/>
    <property type="match status" value="1"/>
</dbReference>
<keyword evidence="5 7" id="KW-1133">Transmembrane helix</keyword>
<dbReference type="PROSITE" id="PS50928">
    <property type="entry name" value="ABC_TM1"/>
    <property type="match status" value="1"/>
</dbReference>
<feature type="transmembrane region" description="Helical" evidence="7">
    <location>
        <begin position="126"/>
        <end position="146"/>
    </location>
</feature>
<evidence type="ECO:0000256" key="4">
    <source>
        <dbReference type="ARBA" id="ARBA00022692"/>
    </source>
</evidence>
<evidence type="ECO:0000256" key="5">
    <source>
        <dbReference type="ARBA" id="ARBA00022989"/>
    </source>
</evidence>
<dbReference type="AlphaFoldDB" id="A0A917HMY8"/>
<name>A0A917HMY8_9BACL</name>
<feature type="transmembrane region" description="Helical" evidence="7">
    <location>
        <begin position="201"/>
        <end position="223"/>
    </location>
</feature>
<evidence type="ECO:0000256" key="3">
    <source>
        <dbReference type="ARBA" id="ARBA00022475"/>
    </source>
</evidence>
<dbReference type="InterPro" id="IPR000515">
    <property type="entry name" value="MetI-like"/>
</dbReference>
<keyword evidence="4 7" id="KW-0812">Transmembrane</keyword>
<dbReference type="Gene3D" id="1.10.3720.10">
    <property type="entry name" value="MetI-like"/>
    <property type="match status" value="1"/>
</dbReference>
<comment type="subcellular location">
    <subcellularLocation>
        <location evidence="1 7">Cell membrane</location>
        <topology evidence="1 7">Multi-pass membrane protein</topology>
    </subcellularLocation>
</comment>
<evidence type="ECO:0000259" key="8">
    <source>
        <dbReference type="PROSITE" id="PS50928"/>
    </source>
</evidence>
<keyword evidence="6 7" id="KW-0472">Membrane</keyword>
<evidence type="ECO:0000256" key="1">
    <source>
        <dbReference type="ARBA" id="ARBA00004651"/>
    </source>
</evidence>
<dbReference type="SUPFAM" id="SSF161098">
    <property type="entry name" value="MetI-like"/>
    <property type="match status" value="1"/>
</dbReference>
<dbReference type="CDD" id="cd06261">
    <property type="entry name" value="TM_PBP2"/>
    <property type="match status" value="1"/>
</dbReference>
<feature type="transmembrane region" description="Helical" evidence="7">
    <location>
        <begin position="263"/>
        <end position="285"/>
    </location>
</feature>
<organism evidence="9 10">
    <name type="scientific">Paenibacillus radicis</name>
    <name type="common">ex Gao et al. 2016</name>
    <dbReference type="NCBI Taxonomy" id="1737354"/>
    <lineage>
        <taxon>Bacteria</taxon>
        <taxon>Bacillati</taxon>
        <taxon>Bacillota</taxon>
        <taxon>Bacilli</taxon>
        <taxon>Bacillales</taxon>
        <taxon>Paenibacillaceae</taxon>
        <taxon>Paenibacillus</taxon>
    </lineage>
</organism>
<accession>A0A917HMY8</accession>
<feature type="transmembrane region" description="Helical" evidence="7">
    <location>
        <begin position="29"/>
        <end position="51"/>
    </location>
</feature>
<dbReference type="EMBL" id="BMHY01000012">
    <property type="protein sequence ID" value="GGG83746.1"/>
    <property type="molecule type" value="Genomic_DNA"/>
</dbReference>
<dbReference type="PANTHER" id="PTHR43744:SF8">
    <property type="entry name" value="SN-GLYCEROL-3-PHOSPHATE TRANSPORT SYSTEM PERMEASE PROTEIN UGPE"/>
    <property type="match status" value="1"/>
</dbReference>
<reference evidence="9 10" key="1">
    <citation type="journal article" date="2014" name="Int. J. Syst. Evol. Microbiol.">
        <title>Complete genome sequence of Corynebacterium casei LMG S-19264T (=DSM 44701T), isolated from a smear-ripened cheese.</title>
        <authorList>
            <consortium name="US DOE Joint Genome Institute (JGI-PGF)"/>
            <person name="Walter F."/>
            <person name="Albersmeier A."/>
            <person name="Kalinowski J."/>
            <person name="Ruckert C."/>
        </authorList>
    </citation>
    <scope>NUCLEOTIDE SEQUENCE [LARGE SCALE GENOMIC DNA]</scope>
    <source>
        <strain evidence="9 10">CGMCC 1.15286</strain>
    </source>
</reference>
<evidence type="ECO:0000313" key="10">
    <source>
        <dbReference type="Proteomes" id="UP000600247"/>
    </source>
</evidence>
<sequence length="295" mass="33458">MPHTITVPPEKAMLERDTRHSMRKKILKLVVYIFLTAYSIVNLFPILWMFMNSFKSDDAFSQSVLAWPKQWLFANYAEAWRVAKLGLYFSNSMIIGVLAVLFTVLLGAFASYFLARFRFKHQTKIYNYFVFGMLIPIHATLVPLFILENKLHMQNSYLSLIVPYIAFGLPITIFILVSFMKSFSKDIEESAIMDGCGPLRIFWSIILPMSMPSIATVVIINFINNWNEFSFALVLVSNPDLKTVPLGLSNFVGQYTTSYTTQMAGLTMALIPVIIVFLCLESYLVKGMTAGAVKG</sequence>
<feature type="transmembrane region" description="Helical" evidence="7">
    <location>
        <begin position="158"/>
        <end position="180"/>
    </location>
</feature>
<comment type="similarity">
    <text evidence="7">Belongs to the binding-protein-dependent transport system permease family.</text>
</comment>
<keyword evidence="2 7" id="KW-0813">Transport</keyword>
<evidence type="ECO:0000256" key="2">
    <source>
        <dbReference type="ARBA" id="ARBA00022448"/>
    </source>
</evidence>
<evidence type="ECO:0000256" key="7">
    <source>
        <dbReference type="RuleBase" id="RU363032"/>
    </source>
</evidence>
<dbReference type="InterPro" id="IPR035906">
    <property type="entry name" value="MetI-like_sf"/>
</dbReference>
<dbReference type="GO" id="GO:0055085">
    <property type="term" value="P:transmembrane transport"/>
    <property type="evidence" value="ECO:0007669"/>
    <property type="project" value="InterPro"/>
</dbReference>